<proteinExistence type="predicted"/>
<dbReference type="SUPFAM" id="SSF53448">
    <property type="entry name" value="Nucleotide-diphospho-sugar transferases"/>
    <property type="match status" value="1"/>
</dbReference>
<dbReference type="Proteomes" id="UP000198736">
    <property type="component" value="Unassembled WGS sequence"/>
</dbReference>
<dbReference type="EC" id="2.7.7.-" evidence="2"/>
<evidence type="ECO:0000259" key="1">
    <source>
        <dbReference type="Pfam" id="PF00483"/>
    </source>
</evidence>
<dbReference type="STRING" id="1742973.COMA2_10419"/>
<dbReference type="InterPro" id="IPR050486">
    <property type="entry name" value="Mannose-1P_guanyltransferase"/>
</dbReference>
<sequence>MRAMILAAGLGTRLRPLTHTIPKPLLPVDGVPLIVWNLLLLKRHGFRQVVINLHHLGPMIEQALGTGSKFGIRILYSNEPVILGTGGGIKQAEPHFSGEPVLILNGDTLVELDLEALCDFHRASNAAATLVLREDSEAARWGLVEVGEKGRILRITGRGLADSVPAMPRMFAGIHILHPRLLRQVPKGVASSIIDPYVRAIEQGEPVLGYDLHGYWSDIGTAERYAQAERDVRAGLIRLEARQLAESRAPLG</sequence>
<dbReference type="Pfam" id="PF00483">
    <property type="entry name" value="NTP_transferase"/>
    <property type="match status" value="1"/>
</dbReference>
<dbReference type="InterPro" id="IPR029044">
    <property type="entry name" value="Nucleotide-diphossugar_trans"/>
</dbReference>
<dbReference type="EMBL" id="CZPZ01000001">
    <property type="protein sequence ID" value="CUS32026.1"/>
    <property type="molecule type" value="Genomic_DNA"/>
</dbReference>
<dbReference type="AlphaFoldDB" id="A0A0S4L5Q4"/>
<dbReference type="GO" id="GO:0016779">
    <property type="term" value="F:nucleotidyltransferase activity"/>
    <property type="evidence" value="ECO:0007669"/>
    <property type="project" value="UniProtKB-KW"/>
</dbReference>
<dbReference type="Gene3D" id="3.90.550.10">
    <property type="entry name" value="Spore Coat Polysaccharide Biosynthesis Protein SpsA, Chain A"/>
    <property type="match status" value="1"/>
</dbReference>
<evidence type="ECO:0000313" key="2">
    <source>
        <dbReference type="EMBL" id="CUS32026.1"/>
    </source>
</evidence>
<organism evidence="2 3">
    <name type="scientific">Candidatus Nitrospira nitrificans</name>
    <dbReference type="NCBI Taxonomy" id="1742973"/>
    <lineage>
        <taxon>Bacteria</taxon>
        <taxon>Pseudomonadati</taxon>
        <taxon>Nitrospirota</taxon>
        <taxon>Nitrospiria</taxon>
        <taxon>Nitrospirales</taxon>
        <taxon>Nitrospiraceae</taxon>
        <taxon>Nitrospira</taxon>
    </lineage>
</organism>
<name>A0A0S4L5Q4_9BACT</name>
<reference evidence="3" key="1">
    <citation type="submission" date="2015-10" db="EMBL/GenBank/DDBJ databases">
        <authorList>
            <person name="Luecker S."/>
            <person name="Luecker S."/>
        </authorList>
    </citation>
    <scope>NUCLEOTIDE SEQUENCE [LARGE SCALE GENOMIC DNA]</scope>
</reference>
<evidence type="ECO:0000313" key="3">
    <source>
        <dbReference type="Proteomes" id="UP000198736"/>
    </source>
</evidence>
<accession>A0A0S4L5Q4</accession>
<protein>
    <submittedName>
        <fullName evidence="2">Putative Nucleotidyl transferase</fullName>
        <ecNumber evidence="2">2.7.7.-</ecNumber>
    </submittedName>
</protein>
<keyword evidence="2" id="KW-0548">Nucleotidyltransferase</keyword>
<keyword evidence="2" id="KW-0808">Transferase</keyword>
<keyword evidence="3" id="KW-1185">Reference proteome</keyword>
<dbReference type="PANTHER" id="PTHR22572">
    <property type="entry name" value="SUGAR-1-PHOSPHATE GUANYL TRANSFERASE"/>
    <property type="match status" value="1"/>
</dbReference>
<dbReference type="CDD" id="cd06422">
    <property type="entry name" value="NTP_transferase_like_1"/>
    <property type="match status" value="1"/>
</dbReference>
<feature type="domain" description="Nucleotidyl transferase" evidence="1">
    <location>
        <begin position="3"/>
        <end position="233"/>
    </location>
</feature>
<dbReference type="RefSeq" id="WP_090894112.1">
    <property type="nucleotide sequence ID" value="NZ_CZPZ01000001.1"/>
</dbReference>
<gene>
    <name evidence="2" type="ORF">COMA2_10419</name>
</gene>
<dbReference type="OrthoDB" id="9801810at2"/>
<dbReference type="InterPro" id="IPR005835">
    <property type="entry name" value="NTP_transferase_dom"/>
</dbReference>